<evidence type="ECO:0000313" key="4">
    <source>
        <dbReference type="Proteomes" id="UP000093796"/>
    </source>
</evidence>
<dbReference type="OrthoDB" id="7161641at2"/>
<evidence type="ECO:0000313" key="3">
    <source>
        <dbReference type="EMBL" id="OAZ72780.1"/>
    </source>
</evidence>
<feature type="region of interest" description="Disordered" evidence="1">
    <location>
        <begin position="806"/>
        <end position="832"/>
    </location>
</feature>
<reference evidence="3 4" key="1">
    <citation type="submission" date="2016-05" db="EMBL/GenBank/DDBJ databases">
        <title>Genome sequencing of Acetobacter pasteurianus strain SRCM100623.</title>
        <authorList>
            <person name="Song Y.R."/>
        </authorList>
    </citation>
    <scope>NUCLEOTIDE SEQUENCE [LARGE SCALE GENOMIC DNA]</scope>
    <source>
        <strain evidence="3 4">SRCM100623</strain>
    </source>
</reference>
<dbReference type="Proteomes" id="UP000093796">
    <property type="component" value="Unassembled WGS sequence"/>
</dbReference>
<dbReference type="eggNOG" id="COG2982">
    <property type="taxonomic scope" value="Bacteria"/>
</dbReference>
<gene>
    <name evidence="3" type="ORF">SRCM100623_01323</name>
</gene>
<dbReference type="PATRIC" id="fig|438.15.peg.1502"/>
<evidence type="ECO:0000256" key="1">
    <source>
        <dbReference type="SAM" id="MobiDB-lite"/>
    </source>
</evidence>
<dbReference type="AlphaFoldDB" id="A0A1A0DCN1"/>
<keyword evidence="2" id="KW-0472">Membrane</keyword>
<protein>
    <submittedName>
        <fullName evidence="3">Uncharacterized protein</fullName>
    </submittedName>
</protein>
<organism evidence="3 4">
    <name type="scientific">Acetobacter pasteurianus</name>
    <name type="common">Acetobacter turbidans</name>
    <dbReference type="NCBI Taxonomy" id="438"/>
    <lineage>
        <taxon>Bacteria</taxon>
        <taxon>Pseudomonadati</taxon>
        <taxon>Pseudomonadota</taxon>
        <taxon>Alphaproteobacteria</taxon>
        <taxon>Acetobacterales</taxon>
        <taxon>Acetobacteraceae</taxon>
        <taxon>Acetobacter</taxon>
    </lineage>
</organism>
<sequence length="1087" mass="115718">MTSNGQDTTRPRRTKTRRFLVYGAYAMVGLPLVGTALLFACMALGPINVTPLVRPFLPVTVISGGKKQPPVATLGLSRAYLEWNGVRDGFTSPLMLVLQDIAVKGPDRTVVDTVHEAHVTLDTLALVHGGIALRAVELEGVNLALRRGKNGAVGFDFDTPPSAGASDSGSVDAAGLDRAVISHAIVRMNDQLTGTHWVASPLDATLHMASAQGKKGLTGAVQFAVTGEENPDCHIEVKANSLPDSNGKGITWHLATNAVKPSSFSHISHDLQHIRTPISVTSDVNFLPAPGSDWLMPGAMDLHADAQSGKVTAAGARYFLNGGSANITLRLDHLKDGSTPAHIIVHNITANLRNPDLPEDETRGLNLAVSGQVDATDLINPTTVSGQIIADIPQVYFPDLVYYWPDKAAKGGKKWVTKNITDGVAYNLHTVVSLSSKTGWNGVDVSNIAGGLDAKGLTIHWLRPISPLRGMDAHMDVDGLDKLSIKFDHGYQLVDRAGKNVGQNGTGRIAAGPGSMDIVGLTKKDQTGIINTQLDGKLQDVMALLAEPRLHLLSRHPLDIRNPRGRAKLQLMLSLPLKDDVSIDDMEIKGHADITQASLDNVVAGRGVRRADIKLDATADGLSLAGHGVLGGLPSNISYSTDFRHVPPTGLLEQAHLTSRITPQTATAAGFATGDHFGGSADAVVDYRQYGDHHGLVDINLNLRNSQIRIPLWHKAPGRAAQANATLGLKNGQIVAVDRILATGPDLDVRGKARLRPNHAPQLIISSFRVANSTGHAMLELPQKGVTGSVIHVGVYADMLDLSPLVTGDPSDPKPAQPASTGYHVPEAATGKLHGPPGTAWAIDLTANTLRYNPDKPSLKAVKAYFEDNGQRLEKMYFAMHGPTPVSMTLTPKGAGRDLRVSIPDMGAFLSDFNILPDIEGGHAVLSGSFDDTEASAPFNGRITVTPFVLKKAPTALRMARNISFYGWLAAHKTSEFMVTHLVLPVTFKDGVLNIHDGRTGNNALGATLEGDVNLDKNSIDLHGTVVPIFAINKLPGKLPGIGWMFSPEKDGGLVAVTFGVAGQMNNPSLHVNPYSIFLPGALRRIF</sequence>
<keyword evidence="2" id="KW-1133">Transmembrane helix</keyword>
<feature type="transmembrane region" description="Helical" evidence="2">
    <location>
        <begin position="20"/>
        <end position="45"/>
    </location>
</feature>
<proteinExistence type="predicted"/>
<comment type="caution">
    <text evidence="3">The sequence shown here is derived from an EMBL/GenBank/DDBJ whole genome shotgun (WGS) entry which is preliminary data.</text>
</comment>
<keyword evidence="2" id="KW-0812">Transmembrane</keyword>
<name>A0A1A0DCN1_ACEPA</name>
<accession>A0A1A0DCN1</accession>
<evidence type="ECO:0000256" key="2">
    <source>
        <dbReference type="SAM" id="Phobius"/>
    </source>
</evidence>
<dbReference type="EMBL" id="LYUD01000099">
    <property type="protein sequence ID" value="OAZ72780.1"/>
    <property type="molecule type" value="Genomic_DNA"/>
</dbReference>